<keyword evidence="9" id="KW-0812">Transmembrane</keyword>
<keyword evidence="10" id="KW-0732">Signal</keyword>
<evidence type="ECO:0000259" key="11">
    <source>
        <dbReference type="Pfam" id="PF07568"/>
    </source>
</evidence>
<evidence type="ECO:0000256" key="2">
    <source>
        <dbReference type="ARBA" id="ARBA00012438"/>
    </source>
</evidence>
<gene>
    <name evidence="12" type="ORF">R0137_10660</name>
</gene>
<proteinExistence type="predicted"/>
<keyword evidence="13" id="KW-1185">Reference proteome</keyword>
<accession>A0ABZ0I9G6</accession>
<dbReference type="SUPFAM" id="SSF55874">
    <property type="entry name" value="ATPase domain of HSP90 chaperone/DNA topoisomerase II/histidine kinase"/>
    <property type="match status" value="1"/>
</dbReference>
<evidence type="ECO:0000256" key="8">
    <source>
        <dbReference type="SAM" id="MobiDB-lite"/>
    </source>
</evidence>
<dbReference type="Proteomes" id="UP001626549">
    <property type="component" value="Chromosome"/>
</dbReference>
<evidence type="ECO:0000256" key="6">
    <source>
        <dbReference type="ARBA" id="ARBA00022777"/>
    </source>
</evidence>
<keyword evidence="5" id="KW-0547">Nucleotide-binding</keyword>
<name>A0ABZ0I9G6_9GAMM</name>
<dbReference type="InterPro" id="IPR036890">
    <property type="entry name" value="HATPase_C_sf"/>
</dbReference>
<dbReference type="Gene3D" id="2.130.10.10">
    <property type="entry name" value="YVTN repeat-like/Quinoprotein amine dehydrogenase"/>
    <property type="match status" value="2"/>
</dbReference>
<dbReference type="SUPFAM" id="SSF50998">
    <property type="entry name" value="Quinoprotein alcohol dehydrogenase-like"/>
    <property type="match status" value="1"/>
</dbReference>
<evidence type="ECO:0000256" key="7">
    <source>
        <dbReference type="ARBA" id="ARBA00022840"/>
    </source>
</evidence>
<evidence type="ECO:0000313" key="12">
    <source>
        <dbReference type="EMBL" id="WOJ95706.1"/>
    </source>
</evidence>
<evidence type="ECO:0000256" key="5">
    <source>
        <dbReference type="ARBA" id="ARBA00022741"/>
    </source>
</evidence>
<dbReference type="InterPro" id="IPR015943">
    <property type="entry name" value="WD40/YVTN_repeat-like_dom_sf"/>
</dbReference>
<evidence type="ECO:0000256" key="10">
    <source>
        <dbReference type="SAM" id="SignalP"/>
    </source>
</evidence>
<keyword evidence="7" id="KW-0067">ATP-binding</keyword>
<protein>
    <recommendedName>
        <fullName evidence="2">histidine kinase</fullName>
        <ecNumber evidence="2">2.7.13.3</ecNumber>
    </recommendedName>
</protein>
<evidence type="ECO:0000256" key="1">
    <source>
        <dbReference type="ARBA" id="ARBA00000085"/>
    </source>
</evidence>
<dbReference type="EMBL" id="CP136865">
    <property type="protein sequence ID" value="WOJ95706.1"/>
    <property type="molecule type" value="Genomic_DNA"/>
</dbReference>
<keyword evidence="4" id="KW-0808">Transferase</keyword>
<dbReference type="PANTHER" id="PTHR41523:SF8">
    <property type="entry name" value="ETHYLENE RESPONSE SENSOR PROTEIN"/>
    <property type="match status" value="1"/>
</dbReference>
<dbReference type="EC" id="2.7.13.3" evidence="2"/>
<evidence type="ECO:0000256" key="3">
    <source>
        <dbReference type="ARBA" id="ARBA00022553"/>
    </source>
</evidence>
<sequence length="1091" mass="120246">MRVVSLTLLCIIFTAFFPQVAAEARVPSPPPDLTPEQATYSSGSVSSVVREAFVVRPFDDIELPQASVRTVHVSRGGYLWAGTREGLVQYKSGQQTTWRQTRDGTYGLPSGVVNTIHEDLQGNIWVGTTRGISKLEKDAENFSIVVQSDESFATSLDVLEIIDFSGSLLAVCNGGTIVLVNDADVQIFSDIDFLADENLLSATVFGGDVFVGGMSGRIYRMKFTDNAFELISTRQSASPVIQLETDNESLIWLDREEGLVYSPLGDDSTRTTTVSSNINPLRGDSQGYYRAMAAETPTSAWFAAGPSIVRLKNGVTDIVRLPGRGNEVRTISVDAVGNIWIGTYYGLYYALDTSFTVLQTASAYDAGVIMSLAASDDELFLGGQNLWVGDLEGQSFSELRETLPRESREKLRINPESVGQSPITAMAVSEKNLLAGYLVGGMDVVDRSNGLVTNLTETADGKSMQGVGLSGLAEVGPDTWLGSFYFLGLYEISILNTPSAPPQIEMTQVSDEETLIGVYRLSDSRYIAVDQNAAFFLERDVDGHYTKHIIEELPDGIVFAVEPDGNGGVFLGIENVGVRHLSQGMLQSQRYAPQKIAVIEQYLERSTIWHLMMDEENSLWVATNQGIYTFDLSKQEMLAHLTYADGLPSNEFDYSPHANLRAPNGDRLFISAKVPVVFKESIRSSKDKLRLFWTDSTLNGDPFGPAVFSDNGSKATLSVDYSAASNGLLEINYGYDDHVQAIELNHAMRYAGTDEWLPQSGPTIQLTRQQSWGEVPIEIAMIDTNGDIASQPLSVTIDVKPPIYILWFFDLRYVIPGILFMAAVLLTMQRRSRDNQAKMLAEAGRKREIFEAEMRGRLSEKEILLRELHHRVGNLLTNFSANVSSMQRSAKQTETKESLANLNARLKVQKAVHQLLQRSDRTDVNVATMIQRVSHGVRDLFHDIDGRPIELDLDDIYLTYSKAQYLGLIVNELLTNTYKHTNQTDALHLASISLKTCGIKNEVRFHYRDNGEGLGPEEITAALVRKRYSELKGFGQIVGLARELGGEPRLYNDDGMNFELILKSKGIMSAPESPASSPAPSSAADAAVEQI</sequence>
<dbReference type="Pfam" id="PF07494">
    <property type="entry name" value="Reg_prop"/>
    <property type="match status" value="2"/>
</dbReference>
<dbReference type="InterPro" id="IPR011110">
    <property type="entry name" value="Reg_prop"/>
</dbReference>
<dbReference type="Gene3D" id="3.30.565.10">
    <property type="entry name" value="Histidine kinase-like ATPase, C-terminal domain"/>
    <property type="match status" value="1"/>
</dbReference>
<evidence type="ECO:0000256" key="9">
    <source>
        <dbReference type="SAM" id="Phobius"/>
    </source>
</evidence>
<dbReference type="InterPro" id="IPR011047">
    <property type="entry name" value="Quinoprotein_ADH-like_sf"/>
</dbReference>
<feature type="domain" description="Signal transduction histidine kinase subgroup 2 dimerisation and phosphoacceptor" evidence="11">
    <location>
        <begin position="867"/>
        <end position="937"/>
    </location>
</feature>
<feature type="chain" id="PRO_5045308672" description="histidine kinase" evidence="10">
    <location>
        <begin position="22"/>
        <end position="1091"/>
    </location>
</feature>
<keyword evidence="9" id="KW-1133">Transmembrane helix</keyword>
<keyword evidence="9" id="KW-0472">Membrane</keyword>
<dbReference type="RefSeq" id="WP_407326409.1">
    <property type="nucleotide sequence ID" value="NZ_CP136865.1"/>
</dbReference>
<reference evidence="12 13" key="1">
    <citation type="submission" date="2023-10" db="EMBL/GenBank/DDBJ databases">
        <title>Two novel species belonging to the OM43/NOR5 clade.</title>
        <authorList>
            <person name="Park M."/>
        </authorList>
    </citation>
    <scope>NUCLEOTIDE SEQUENCE [LARGE SCALE GENOMIC DNA]</scope>
    <source>
        <strain evidence="12 13">IMCC45268</strain>
    </source>
</reference>
<feature type="transmembrane region" description="Helical" evidence="9">
    <location>
        <begin position="804"/>
        <end position="828"/>
    </location>
</feature>
<comment type="catalytic activity">
    <reaction evidence="1">
        <text>ATP + protein L-histidine = ADP + protein N-phospho-L-histidine.</text>
        <dbReference type="EC" id="2.7.13.3"/>
    </reaction>
</comment>
<keyword evidence="3" id="KW-0597">Phosphoprotein</keyword>
<dbReference type="PANTHER" id="PTHR41523">
    <property type="entry name" value="TWO-COMPONENT SYSTEM SENSOR PROTEIN"/>
    <property type="match status" value="1"/>
</dbReference>
<feature type="region of interest" description="Disordered" evidence="8">
    <location>
        <begin position="1069"/>
        <end position="1091"/>
    </location>
</feature>
<feature type="signal peptide" evidence="10">
    <location>
        <begin position="1"/>
        <end position="21"/>
    </location>
</feature>
<evidence type="ECO:0000313" key="13">
    <source>
        <dbReference type="Proteomes" id="UP001626549"/>
    </source>
</evidence>
<dbReference type="InterPro" id="IPR011495">
    <property type="entry name" value="Sig_transdc_His_kin_sub2_dim/P"/>
</dbReference>
<keyword evidence="6" id="KW-0418">Kinase</keyword>
<organism evidence="12 13">
    <name type="scientific">Congregibacter brevis</name>
    <dbReference type="NCBI Taxonomy" id="3081201"/>
    <lineage>
        <taxon>Bacteria</taxon>
        <taxon>Pseudomonadati</taxon>
        <taxon>Pseudomonadota</taxon>
        <taxon>Gammaproteobacteria</taxon>
        <taxon>Cellvibrionales</taxon>
        <taxon>Halieaceae</taxon>
        <taxon>Congregibacter</taxon>
    </lineage>
</organism>
<evidence type="ECO:0000256" key="4">
    <source>
        <dbReference type="ARBA" id="ARBA00022679"/>
    </source>
</evidence>
<dbReference type="Pfam" id="PF07568">
    <property type="entry name" value="HisKA_2"/>
    <property type="match status" value="1"/>
</dbReference>